<organism evidence="2 3">
    <name type="scientific">Salvia divinorum</name>
    <name type="common">Maria pastora</name>
    <name type="synonym">Diviner's sage</name>
    <dbReference type="NCBI Taxonomy" id="28513"/>
    <lineage>
        <taxon>Eukaryota</taxon>
        <taxon>Viridiplantae</taxon>
        <taxon>Streptophyta</taxon>
        <taxon>Embryophyta</taxon>
        <taxon>Tracheophyta</taxon>
        <taxon>Spermatophyta</taxon>
        <taxon>Magnoliopsida</taxon>
        <taxon>eudicotyledons</taxon>
        <taxon>Gunneridae</taxon>
        <taxon>Pentapetalae</taxon>
        <taxon>asterids</taxon>
        <taxon>lamiids</taxon>
        <taxon>Lamiales</taxon>
        <taxon>Lamiaceae</taxon>
        <taxon>Nepetoideae</taxon>
        <taxon>Mentheae</taxon>
        <taxon>Salviinae</taxon>
        <taxon>Salvia</taxon>
        <taxon>Salvia subgen. Calosphace</taxon>
    </lineage>
</organism>
<keyword evidence="3" id="KW-1185">Reference proteome</keyword>
<dbReference type="Proteomes" id="UP001567538">
    <property type="component" value="Unassembled WGS sequence"/>
</dbReference>
<reference evidence="2 3" key="1">
    <citation type="submission" date="2024-06" db="EMBL/GenBank/DDBJ databases">
        <title>A chromosome level genome sequence of Diviner's sage (Salvia divinorum).</title>
        <authorList>
            <person name="Ford S.A."/>
            <person name="Ro D.-K."/>
            <person name="Ness R.W."/>
            <person name="Phillips M.A."/>
        </authorList>
    </citation>
    <scope>NUCLEOTIDE SEQUENCE [LARGE SCALE GENOMIC DNA]</scope>
    <source>
        <strain evidence="2">SAF-2024a</strain>
        <tissue evidence="2">Leaf</tissue>
    </source>
</reference>
<evidence type="ECO:0000256" key="1">
    <source>
        <dbReference type="SAM" id="MobiDB-lite"/>
    </source>
</evidence>
<name>A0ABD1HSL0_SALDI</name>
<sequence>MEEDEPTDRESMTETGIYFIDVGPDGQLRTRLEKSRALPKNPFLEKDKGGPSLSSSHASSHASNSPIGWWPH</sequence>
<feature type="region of interest" description="Disordered" evidence="1">
    <location>
        <begin position="1"/>
        <end position="72"/>
    </location>
</feature>
<evidence type="ECO:0000313" key="3">
    <source>
        <dbReference type="Proteomes" id="UP001567538"/>
    </source>
</evidence>
<comment type="caution">
    <text evidence="2">The sequence shown here is derived from an EMBL/GenBank/DDBJ whole genome shotgun (WGS) entry which is preliminary data.</text>
</comment>
<protein>
    <submittedName>
        <fullName evidence="2">Uncharacterized protein</fullName>
    </submittedName>
</protein>
<accession>A0ABD1HSL0</accession>
<evidence type="ECO:0000313" key="2">
    <source>
        <dbReference type="EMBL" id="KAL1559485.1"/>
    </source>
</evidence>
<proteinExistence type="predicted"/>
<feature type="compositionally biased region" description="Low complexity" evidence="1">
    <location>
        <begin position="52"/>
        <end position="65"/>
    </location>
</feature>
<gene>
    <name evidence="2" type="ORF">AAHA92_09822</name>
</gene>
<dbReference type="EMBL" id="JBEAFC010000004">
    <property type="protein sequence ID" value="KAL1559485.1"/>
    <property type="molecule type" value="Genomic_DNA"/>
</dbReference>
<dbReference type="AlphaFoldDB" id="A0ABD1HSL0"/>